<dbReference type="EMBL" id="CAJNOO010003778">
    <property type="protein sequence ID" value="CAF1354352.1"/>
    <property type="molecule type" value="Genomic_DNA"/>
</dbReference>
<comment type="similarity">
    <text evidence="2">Belongs to the short-chain dehydrogenases/reductases (SDR) family.</text>
</comment>
<dbReference type="PRINTS" id="PR00081">
    <property type="entry name" value="GDHRDH"/>
</dbReference>
<dbReference type="PANTHER" id="PTHR43313:SF1">
    <property type="entry name" value="3BETA-HYDROXYSTEROID DEHYDROGENASE DHS-16"/>
    <property type="match status" value="1"/>
</dbReference>
<evidence type="ECO:0000256" key="1">
    <source>
        <dbReference type="ARBA" id="ARBA00023002"/>
    </source>
</evidence>
<protein>
    <submittedName>
        <fullName evidence="3">Uncharacterized protein</fullName>
    </submittedName>
</protein>
<dbReference type="InterPro" id="IPR036291">
    <property type="entry name" value="NAD(P)-bd_dom_sf"/>
</dbReference>
<dbReference type="PANTHER" id="PTHR43313">
    <property type="entry name" value="SHORT-CHAIN DEHYDROGENASE/REDUCTASE FAMILY 9C"/>
    <property type="match status" value="1"/>
</dbReference>
<organism evidence="3 4">
    <name type="scientific">Rotaria sordida</name>
    <dbReference type="NCBI Taxonomy" id="392033"/>
    <lineage>
        <taxon>Eukaryota</taxon>
        <taxon>Metazoa</taxon>
        <taxon>Spiralia</taxon>
        <taxon>Gnathifera</taxon>
        <taxon>Rotifera</taxon>
        <taxon>Eurotatoria</taxon>
        <taxon>Bdelloidea</taxon>
        <taxon>Philodinida</taxon>
        <taxon>Philodinidae</taxon>
        <taxon>Rotaria</taxon>
    </lineage>
</organism>
<dbReference type="AlphaFoldDB" id="A0A815HS49"/>
<dbReference type="InterPro" id="IPR020904">
    <property type="entry name" value="Sc_DH/Rdtase_CS"/>
</dbReference>
<proteinExistence type="inferred from homology"/>
<reference evidence="3" key="1">
    <citation type="submission" date="2021-02" db="EMBL/GenBank/DDBJ databases">
        <authorList>
            <person name="Nowell W R."/>
        </authorList>
    </citation>
    <scope>NUCLEOTIDE SEQUENCE</scope>
</reference>
<dbReference type="GO" id="GO:0016491">
    <property type="term" value="F:oxidoreductase activity"/>
    <property type="evidence" value="ECO:0007669"/>
    <property type="project" value="UniProtKB-KW"/>
</dbReference>
<comment type="caution">
    <text evidence="3">The sequence shown here is derived from an EMBL/GenBank/DDBJ whole genome shotgun (WGS) entry which is preliminary data.</text>
</comment>
<dbReference type="GO" id="GO:0008202">
    <property type="term" value="P:steroid metabolic process"/>
    <property type="evidence" value="ECO:0007669"/>
    <property type="project" value="TreeGrafter"/>
</dbReference>
<gene>
    <name evidence="3" type="ORF">RFH988_LOCUS32474</name>
</gene>
<name>A0A815HS49_9BILA</name>
<dbReference type="Pfam" id="PF00106">
    <property type="entry name" value="adh_short"/>
    <property type="match status" value="1"/>
</dbReference>
<keyword evidence="1" id="KW-0560">Oxidoreductase</keyword>
<dbReference type="Proteomes" id="UP000663882">
    <property type="component" value="Unassembled WGS sequence"/>
</dbReference>
<dbReference type="Gene3D" id="3.40.50.720">
    <property type="entry name" value="NAD(P)-binding Rossmann-like Domain"/>
    <property type="match status" value="1"/>
</dbReference>
<sequence length="389" mass="44396">MFLLIGLGLLLYIIYRLYQHIFNITNINPHNKYVLISGCDTGIGHALAIELDKQGFNVLAGVYLSNNIISLKAKLSSKATIFHLDITKEEDINITFELVQKKTNTLHARINNAGIITHGYIDWTSLELMRQVMNVNFFGHVAMTKKFLPLLIAKRQSRLVNICSATGFFTFPNICAYSASKYALESFSDCLRREMTPWNLQVSIIEPGAIRTSMNENYADILQNLWNQLSTDIQQRWGMDFLNNLINQGINSPFIKYADDPNKVVQAVQHAIMNINPHIRYRPGWQAKLFFIVLYLPPTCSKVYKATKFCNKITITFSSIQQRSSKDSSRITRLLSIIMVFQFTSYSSFAAPTSSCPNCVFSQPSMISQPSTIFSPFSYPQAFYYPRLY</sequence>
<evidence type="ECO:0000313" key="4">
    <source>
        <dbReference type="Proteomes" id="UP000663882"/>
    </source>
</evidence>
<accession>A0A815HS49</accession>
<evidence type="ECO:0000256" key="2">
    <source>
        <dbReference type="RuleBase" id="RU000363"/>
    </source>
</evidence>
<dbReference type="OrthoDB" id="294295at2759"/>
<evidence type="ECO:0000313" key="3">
    <source>
        <dbReference type="EMBL" id="CAF1354352.1"/>
    </source>
</evidence>
<dbReference type="SUPFAM" id="SSF51735">
    <property type="entry name" value="NAD(P)-binding Rossmann-fold domains"/>
    <property type="match status" value="1"/>
</dbReference>
<dbReference type="PRINTS" id="PR00080">
    <property type="entry name" value="SDRFAMILY"/>
</dbReference>
<dbReference type="InterPro" id="IPR002347">
    <property type="entry name" value="SDR_fam"/>
</dbReference>
<dbReference type="PROSITE" id="PS00061">
    <property type="entry name" value="ADH_SHORT"/>
    <property type="match status" value="1"/>
</dbReference>